<dbReference type="InterPro" id="IPR056798">
    <property type="entry name" value="ADH_Fe_C"/>
</dbReference>
<feature type="domain" description="Fe-containing alcohol dehydrogenase-like C-terminal" evidence="5">
    <location>
        <begin position="198"/>
        <end position="392"/>
    </location>
</feature>
<name>A0A1L5FE83_CLOKL</name>
<dbReference type="InterPro" id="IPR018211">
    <property type="entry name" value="ADH_Fe_CS"/>
</dbReference>
<dbReference type="PROSITE" id="PS00913">
    <property type="entry name" value="ADH_IRON_1"/>
    <property type="match status" value="1"/>
</dbReference>
<sequence length="392" mass="43035">MILENTHDFRSPTTNLIGVGALKDLPLELMPYKLSKALIVTDKNIIRLGHVEIVEKILKDLFISYDIFDGILHPDCTISFVEDALTYFKKRLNILKRDYHFIISVGGGTNHDCAKAIAIVATNGGSIEDYEGYKKMTKPSLPVITINTTSGSGAEVSNVTIIKDESRKVKMTIADPKMMPIISVNDLRFMPSMPPEITASSGIDVLTHSIEGFVSTEASPVTDAMAINAVKLVFQYLKRAYKNGNDLEAREKMMFANVMGGMILNNAGLGYVHSMSHQLGGFYEEVHGACNAILLPHVLEYNAVSIPEEKILKISEAVGAKANNKQEAINKINHSIQNLSEDIGIPTHLSSIGINENDLELLSKNAEKDINSLVNPRKGTFADIMNIFKAAM</sequence>
<keyword evidence="3" id="KW-0520">NAD</keyword>
<feature type="domain" description="Alcohol dehydrogenase iron-type/glycerol dehydrogenase GldA" evidence="4">
    <location>
        <begin position="12"/>
        <end position="186"/>
    </location>
</feature>
<dbReference type="Gene3D" id="1.20.1090.10">
    <property type="entry name" value="Dehydroquinate synthase-like - alpha domain"/>
    <property type="match status" value="1"/>
</dbReference>
<dbReference type="EMBL" id="CP018335">
    <property type="protein sequence ID" value="APM41319.1"/>
    <property type="molecule type" value="Genomic_DNA"/>
</dbReference>
<dbReference type="Gene3D" id="3.40.50.1970">
    <property type="match status" value="1"/>
</dbReference>
<accession>A0A1L5FE83</accession>
<evidence type="ECO:0000256" key="3">
    <source>
        <dbReference type="ARBA" id="ARBA00023027"/>
    </source>
</evidence>
<reference evidence="6 7" key="1">
    <citation type="submission" date="2016-12" db="EMBL/GenBank/DDBJ databases">
        <title>Complete genome sequence of Clostridium kluyveri JZZ isolated from the pit mud of a Chinese flavor liquor-making factory.</title>
        <authorList>
            <person name="Wang Y."/>
        </authorList>
    </citation>
    <scope>NUCLEOTIDE SEQUENCE [LARGE SCALE GENOMIC DNA]</scope>
    <source>
        <strain evidence="6 7">JZZ</strain>
    </source>
</reference>
<proteinExistence type="inferred from homology"/>
<dbReference type="PANTHER" id="PTHR11496">
    <property type="entry name" value="ALCOHOL DEHYDROGENASE"/>
    <property type="match status" value="1"/>
</dbReference>
<organism evidence="6 7">
    <name type="scientific">Clostridium kluyveri</name>
    <dbReference type="NCBI Taxonomy" id="1534"/>
    <lineage>
        <taxon>Bacteria</taxon>
        <taxon>Bacillati</taxon>
        <taxon>Bacillota</taxon>
        <taxon>Clostridia</taxon>
        <taxon>Eubacteriales</taxon>
        <taxon>Clostridiaceae</taxon>
        <taxon>Clostridium</taxon>
    </lineage>
</organism>
<dbReference type="Pfam" id="PF00465">
    <property type="entry name" value="Fe-ADH"/>
    <property type="match status" value="1"/>
</dbReference>
<dbReference type="SUPFAM" id="SSF56796">
    <property type="entry name" value="Dehydroquinate synthase-like"/>
    <property type="match status" value="1"/>
</dbReference>
<comment type="similarity">
    <text evidence="1">Belongs to the iron-containing alcohol dehydrogenase family.</text>
</comment>
<evidence type="ECO:0000256" key="2">
    <source>
        <dbReference type="ARBA" id="ARBA00023002"/>
    </source>
</evidence>
<dbReference type="AlphaFoldDB" id="A0A1L5FE83"/>
<dbReference type="Pfam" id="PF25137">
    <property type="entry name" value="ADH_Fe_C"/>
    <property type="match status" value="1"/>
</dbReference>
<dbReference type="InterPro" id="IPR001670">
    <property type="entry name" value="ADH_Fe/GldA"/>
</dbReference>
<dbReference type="PANTHER" id="PTHR11496:SF102">
    <property type="entry name" value="ALCOHOL DEHYDROGENASE 4"/>
    <property type="match status" value="1"/>
</dbReference>
<evidence type="ECO:0000259" key="4">
    <source>
        <dbReference type="Pfam" id="PF00465"/>
    </source>
</evidence>
<dbReference type="GO" id="GO:0004022">
    <property type="term" value="F:alcohol dehydrogenase (NAD+) activity"/>
    <property type="evidence" value="ECO:0007669"/>
    <property type="project" value="UniProtKB-ARBA"/>
</dbReference>
<keyword evidence="2" id="KW-0560">Oxidoreductase</keyword>
<evidence type="ECO:0000313" key="6">
    <source>
        <dbReference type="EMBL" id="APM41319.1"/>
    </source>
</evidence>
<dbReference type="Proteomes" id="UP000184604">
    <property type="component" value="Chromosome"/>
</dbReference>
<dbReference type="InterPro" id="IPR039697">
    <property type="entry name" value="Alcohol_dehydrogenase_Fe"/>
</dbReference>
<evidence type="ECO:0000313" key="7">
    <source>
        <dbReference type="Proteomes" id="UP000184604"/>
    </source>
</evidence>
<protein>
    <submittedName>
        <fullName evidence="6">L-threonine dehydrogenase</fullName>
    </submittedName>
</protein>
<dbReference type="FunFam" id="3.40.50.1970:FF:000003">
    <property type="entry name" value="Alcohol dehydrogenase, iron-containing"/>
    <property type="match status" value="1"/>
</dbReference>
<dbReference type="FunFam" id="1.20.1090.10:FF:000001">
    <property type="entry name" value="Aldehyde-alcohol dehydrogenase"/>
    <property type="match status" value="1"/>
</dbReference>
<evidence type="ECO:0000256" key="1">
    <source>
        <dbReference type="ARBA" id="ARBA00007358"/>
    </source>
</evidence>
<dbReference type="GO" id="GO:0046872">
    <property type="term" value="F:metal ion binding"/>
    <property type="evidence" value="ECO:0007669"/>
    <property type="project" value="InterPro"/>
</dbReference>
<evidence type="ECO:0000259" key="5">
    <source>
        <dbReference type="Pfam" id="PF25137"/>
    </source>
</evidence>
<gene>
    <name evidence="6" type="ORF">BS101_17825</name>
</gene>